<dbReference type="AlphaFoldDB" id="A0A177UYC0"/>
<protein>
    <submittedName>
        <fullName evidence="2">Uncharacterized protein</fullName>
    </submittedName>
</protein>
<evidence type="ECO:0000313" key="3">
    <source>
        <dbReference type="Proteomes" id="UP000077671"/>
    </source>
</evidence>
<accession>A0A177UYC0</accession>
<evidence type="ECO:0000313" key="2">
    <source>
        <dbReference type="EMBL" id="KAE8252982.1"/>
    </source>
</evidence>
<name>A0A177UYC0_9BASI</name>
<comment type="caution">
    <text evidence="2">The sequence shown here is derived from an EMBL/GenBank/DDBJ whole genome shotgun (WGS) entry which is preliminary data.</text>
</comment>
<gene>
    <name evidence="2" type="ORF">A4X03_0g6022</name>
    <name evidence="1" type="ORF">JKIAZH3_G7130</name>
</gene>
<proteinExistence type="predicted"/>
<dbReference type="Proteomes" id="UP000836402">
    <property type="component" value="Unassembled WGS sequence"/>
</dbReference>
<organism evidence="2 3">
    <name type="scientific">Tilletia caries</name>
    <name type="common">wheat bunt fungus</name>
    <dbReference type="NCBI Taxonomy" id="13290"/>
    <lineage>
        <taxon>Eukaryota</taxon>
        <taxon>Fungi</taxon>
        <taxon>Dikarya</taxon>
        <taxon>Basidiomycota</taxon>
        <taxon>Ustilaginomycotina</taxon>
        <taxon>Exobasidiomycetes</taxon>
        <taxon>Tilletiales</taxon>
        <taxon>Tilletiaceae</taxon>
        <taxon>Tilletia</taxon>
    </lineage>
</organism>
<dbReference type="EMBL" id="CAJHJG010001762">
    <property type="protein sequence ID" value="CAD6914479.1"/>
    <property type="molecule type" value="Genomic_DNA"/>
</dbReference>
<reference evidence="2" key="1">
    <citation type="submission" date="2016-04" db="EMBL/GenBank/DDBJ databases">
        <authorList>
            <person name="Nguyen H.D."/>
            <person name="Kesanakurti P."/>
            <person name="Cullis J."/>
            <person name="Levesque C.A."/>
            <person name="Hambleton S."/>
        </authorList>
    </citation>
    <scope>NUCLEOTIDE SEQUENCE</scope>
    <source>
        <strain evidence="2">DAOMC 238032</strain>
    </source>
</reference>
<keyword evidence="4" id="KW-1185">Reference proteome</keyword>
<evidence type="ECO:0000313" key="4">
    <source>
        <dbReference type="Proteomes" id="UP000836402"/>
    </source>
</evidence>
<sequence length="442" mass="46546">MSTVIVRPTPSILKRGEVRDIVHTIRDKKTTGSNFCSTFLHLPPYATTTTRTITKTASATLASSTLVKTASITKTASPVTKFSTQLSVVQVTPTVVQTIATVLPFTSTVTTVTSVVTATTAVTQTFTTFTAVAERRGKNVNIPRWLQPHCSASISRACSHIVVPKTKTCTKTVTTTKTVKGGVNTVTGSKVATIIVTPTKTSVVTSTSTNTKPAITKTTVITSSSLVPVTATVLDTTVLTVTSTAVIALPTPTIAGRIKIMNADGTFFGYFGPVSGDYGATSVTDSADNALVVSIRPSISGLINIINPSGSSFPYLGTVMGTDRQNSANDIGPGLFNYIIIGNVNKVDAGTQSTDMTQNSLTSSGAPPAVYESRVWSYDPDTGSLQLTWTNSDGSSVSNPTLIAFQAQGATFFEFTGDEAAYRTRYDGFLTQNLNLIFVPNV</sequence>
<reference evidence="1" key="3">
    <citation type="submission" date="2020-10" db="EMBL/GenBank/DDBJ databases">
        <authorList>
            <person name="Sedaghatjoo S."/>
        </authorList>
    </citation>
    <scope>NUCLEOTIDE SEQUENCE</scope>
    <source>
        <strain evidence="1">AZH3</strain>
    </source>
</reference>
<dbReference type="Proteomes" id="UP000077671">
    <property type="component" value="Unassembled WGS sequence"/>
</dbReference>
<evidence type="ECO:0000313" key="1">
    <source>
        <dbReference type="EMBL" id="CAD6914479.1"/>
    </source>
</evidence>
<dbReference type="EMBL" id="LWDD02001064">
    <property type="protein sequence ID" value="KAE8252982.1"/>
    <property type="molecule type" value="Genomic_DNA"/>
</dbReference>
<reference evidence="2" key="2">
    <citation type="journal article" date="2019" name="IMA Fungus">
        <title>Genome sequencing and comparison of five Tilletia species to identify candidate genes for the detection of regulated species infecting wheat.</title>
        <authorList>
            <person name="Nguyen H.D.T."/>
            <person name="Sultana T."/>
            <person name="Kesanakurti P."/>
            <person name="Hambleton S."/>
        </authorList>
    </citation>
    <scope>NUCLEOTIDE SEQUENCE</scope>
    <source>
        <strain evidence="2">DAOMC 238032</strain>
    </source>
</reference>